<dbReference type="Gene3D" id="3.40.50.12370">
    <property type="match status" value="1"/>
</dbReference>
<evidence type="ECO:0000259" key="2">
    <source>
        <dbReference type="Pfam" id="PF00582"/>
    </source>
</evidence>
<sequence length="284" mass="29835">MTNKILALLDGSAYSESVCHHTAWIAGRLNATVDVMHVMGRRESGSAQNLSGALTLGARSALLDELAAADESRARLAQAKGRAILEDAQKIFEADGVGPVVPHLRKGDLLEAVQEVEPDLRAIVIGKRGEGADFAAGHLGSNLERIVRASKVPVFVASRAFKPIGKVLVAYDGSPSAMKAIDRMSKSAVFEGLEITLLHVDNGSGPIGARIDDAVRALGAAGLTATARTVQGEPDEALQAIVASEGFDLLVMGAYGHSRIRNLIIGSTTTAMVQAVKIPVLLYR</sequence>
<dbReference type="Proteomes" id="UP000304880">
    <property type="component" value="Unassembled WGS sequence"/>
</dbReference>
<dbReference type="CDD" id="cd00293">
    <property type="entry name" value="USP-like"/>
    <property type="match status" value="2"/>
</dbReference>
<dbReference type="PANTHER" id="PTHR46268">
    <property type="entry name" value="STRESS RESPONSE PROTEIN NHAX"/>
    <property type="match status" value="1"/>
</dbReference>
<reference evidence="3 4" key="1">
    <citation type="submission" date="2019-06" db="EMBL/GenBank/DDBJ databases">
        <authorList>
            <person name="Li J."/>
        </authorList>
    </citation>
    <scope>NUCLEOTIDE SEQUENCE [LARGE SCALE GENOMIC DNA]</scope>
    <source>
        <strain evidence="3 4">CGMCC 1.8012</strain>
    </source>
</reference>
<gene>
    <name evidence="3" type="ORF">FHD67_07255</name>
</gene>
<dbReference type="SUPFAM" id="SSF52402">
    <property type="entry name" value="Adenine nucleotide alpha hydrolases-like"/>
    <property type="match status" value="2"/>
</dbReference>
<evidence type="ECO:0000313" key="4">
    <source>
        <dbReference type="Proteomes" id="UP000304880"/>
    </source>
</evidence>
<dbReference type="Pfam" id="PF00582">
    <property type="entry name" value="Usp"/>
    <property type="match status" value="2"/>
</dbReference>
<organism evidence="3 4">
    <name type="scientific">Paracoccus haeundaensis</name>
    <dbReference type="NCBI Taxonomy" id="225362"/>
    <lineage>
        <taxon>Bacteria</taxon>
        <taxon>Pseudomonadati</taxon>
        <taxon>Pseudomonadota</taxon>
        <taxon>Alphaproteobacteria</taxon>
        <taxon>Rhodobacterales</taxon>
        <taxon>Paracoccaceae</taxon>
        <taxon>Paracoccus</taxon>
    </lineage>
</organism>
<dbReference type="PANTHER" id="PTHR46268:SF15">
    <property type="entry name" value="UNIVERSAL STRESS PROTEIN HP_0031"/>
    <property type="match status" value="1"/>
</dbReference>
<protein>
    <submittedName>
        <fullName evidence="3">Universal stress protein</fullName>
    </submittedName>
</protein>
<feature type="domain" description="UspA" evidence="2">
    <location>
        <begin position="1"/>
        <end position="156"/>
    </location>
</feature>
<dbReference type="InterPro" id="IPR006016">
    <property type="entry name" value="UspA"/>
</dbReference>
<dbReference type="RefSeq" id="WP_139598310.1">
    <property type="nucleotide sequence ID" value="NZ_VDDC01000011.1"/>
</dbReference>
<comment type="similarity">
    <text evidence="1">Belongs to the universal stress protein A family.</text>
</comment>
<accession>A0A5C4R835</accession>
<dbReference type="AlphaFoldDB" id="A0A5C4R835"/>
<dbReference type="InterPro" id="IPR006015">
    <property type="entry name" value="Universal_stress_UspA"/>
</dbReference>
<name>A0A5C4R835_9RHOB</name>
<dbReference type="EMBL" id="VDDC01000011">
    <property type="protein sequence ID" value="TNH40072.1"/>
    <property type="molecule type" value="Genomic_DNA"/>
</dbReference>
<keyword evidence="4" id="KW-1185">Reference proteome</keyword>
<comment type="caution">
    <text evidence="3">The sequence shown here is derived from an EMBL/GenBank/DDBJ whole genome shotgun (WGS) entry which is preliminary data.</text>
</comment>
<proteinExistence type="inferred from homology"/>
<feature type="domain" description="UspA" evidence="2">
    <location>
        <begin position="165"/>
        <end position="284"/>
    </location>
</feature>
<dbReference type="PRINTS" id="PR01438">
    <property type="entry name" value="UNVRSLSTRESS"/>
</dbReference>
<evidence type="ECO:0000313" key="3">
    <source>
        <dbReference type="EMBL" id="TNH40072.1"/>
    </source>
</evidence>
<evidence type="ECO:0000256" key="1">
    <source>
        <dbReference type="ARBA" id="ARBA00008791"/>
    </source>
</evidence>